<name>A0A517NQ77_9BACT</name>
<protein>
    <recommendedName>
        <fullName evidence="2">Putative zinc-ribbon domain-containing protein</fullName>
    </recommendedName>
</protein>
<feature type="compositionally biased region" description="Polar residues" evidence="1">
    <location>
        <begin position="48"/>
        <end position="57"/>
    </location>
</feature>
<dbReference type="Pfam" id="PF13248">
    <property type="entry name" value="Zn_ribbon_3"/>
    <property type="match status" value="1"/>
</dbReference>
<dbReference type="Proteomes" id="UP000319817">
    <property type="component" value="Chromosome"/>
</dbReference>
<evidence type="ECO:0000256" key="1">
    <source>
        <dbReference type="SAM" id="MobiDB-lite"/>
    </source>
</evidence>
<dbReference type="InterPro" id="IPR059113">
    <property type="entry name" value="Znf_ribbon"/>
</dbReference>
<keyword evidence="4" id="KW-1185">Reference proteome</keyword>
<accession>A0A517NQ77</accession>
<dbReference type="OrthoDB" id="290367at2"/>
<organism evidence="3 4">
    <name type="scientific">Stieleria marina</name>
    <dbReference type="NCBI Taxonomy" id="1930275"/>
    <lineage>
        <taxon>Bacteria</taxon>
        <taxon>Pseudomonadati</taxon>
        <taxon>Planctomycetota</taxon>
        <taxon>Planctomycetia</taxon>
        <taxon>Pirellulales</taxon>
        <taxon>Pirellulaceae</taxon>
        <taxon>Stieleria</taxon>
    </lineage>
</organism>
<reference evidence="3 4" key="1">
    <citation type="submission" date="2019-02" db="EMBL/GenBank/DDBJ databases">
        <title>Deep-cultivation of Planctomycetes and their phenomic and genomic characterization uncovers novel biology.</title>
        <authorList>
            <person name="Wiegand S."/>
            <person name="Jogler M."/>
            <person name="Boedeker C."/>
            <person name="Pinto D."/>
            <person name="Vollmers J."/>
            <person name="Rivas-Marin E."/>
            <person name="Kohn T."/>
            <person name="Peeters S.H."/>
            <person name="Heuer A."/>
            <person name="Rast P."/>
            <person name="Oberbeckmann S."/>
            <person name="Bunk B."/>
            <person name="Jeske O."/>
            <person name="Meyerdierks A."/>
            <person name="Storesund J.E."/>
            <person name="Kallscheuer N."/>
            <person name="Luecker S."/>
            <person name="Lage O.M."/>
            <person name="Pohl T."/>
            <person name="Merkel B.J."/>
            <person name="Hornburger P."/>
            <person name="Mueller R.-W."/>
            <person name="Bruemmer F."/>
            <person name="Labrenz M."/>
            <person name="Spormann A.M."/>
            <person name="Op den Camp H."/>
            <person name="Overmann J."/>
            <person name="Amann R."/>
            <person name="Jetten M.S.M."/>
            <person name="Mascher T."/>
            <person name="Medema M.H."/>
            <person name="Devos D.P."/>
            <person name="Kaster A.-K."/>
            <person name="Ovreas L."/>
            <person name="Rohde M."/>
            <person name="Galperin M.Y."/>
            <person name="Jogler C."/>
        </authorList>
    </citation>
    <scope>NUCLEOTIDE SEQUENCE [LARGE SCALE GENOMIC DNA]</scope>
    <source>
        <strain evidence="3 4">K23_9</strain>
    </source>
</reference>
<gene>
    <name evidence="3" type="ORF">K239x_12150</name>
</gene>
<feature type="region of interest" description="Disordered" evidence="1">
    <location>
        <begin position="37"/>
        <end position="57"/>
    </location>
</feature>
<dbReference type="EMBL" id="CP036526">
    <property type="protein sequence ID" value="QDT09270.1"/>
    <property type="molecule type" value="Genomic_DNA"/>
</dbReference>
<sequence length="57" mass="6107" precursor="true">MTAPLNKTECPNCGRKVDDRAPACPSCGEKIYVISPGDITPTKHPPLEQSTNDIAPQ</sequence>
<evidence type="ECO:0000313" key="3">
    <source>
        <dbReference type="EMBL" id="QDT09270.1"/>
    </source>
</evidence>
<dbReference type="AlphaFoldDB" id="A0A517NQ77"/>
<evidence type="ECO:0000313" key="4">
    <source>
        <dbReference type="Proteomes" id="UP000319817"/>
    </source>
</evidence>
<proteinExistence type="predicted"/>
<feature type="domain" description="Putative zinc-ribbon" evidence="2">
    <location>
        <begin position="7"/>
        <end position="31"/>
    </location>
</feature>
<dbReference type="RefSeq" id="WP_145416843.1">
    <property type="nucleotide sequence ID" value="NZ_CP036526.1"/>
</dbReference>
<evidence type="ECO:0000259" key="2">
    <source>
        <dbReference type="Pfam" id="PF13248"/>
    </source>
</evidence>